<accession>A0A417ZDF4</accession>
<dbReference type="Proteomes" id="UP000284822">
    <property type="component" value="Unassembled WGS sequence"/>
</dbReference>
<evidence type="ECO:0000259" key="3">
    <source>
        <dbReference type="Pfam" id="PF02525"/>
    </source>
</evidence>
<evidence type="ECO:0000256" key="1">
    <source>
        <dbReference type="ARBA" id="ARBA00006252"/>
    </source>
</evidence>
<dbReference type="EMBL" id="QOCS01000001">
    <property type="protein sequence ID" value="RHW48846.1"/>
    <property type="molecule type" value="Genomic_DNA"/>
</dbReference>
<dbReference type="InterPro" id="IPR003680">
    <property type="entry name" value="Flavodoxin_fold"/>
</dbReference>
<evidence type="ECO:0000313" key="5">
    <source>
        <dbReference type="Proteomes" id="UP000284822"/>
    </source>
</evidence>
<dbReference type="AlphaFoldDB" id="A0A417ZDF4"/>
<organism evidence="4 5">
    <name type="scientific">Bombilactobacillus bombi</name>
    <dbReference type="NCBI Taxonomy" id="1303590"/>
    <lineage>
        <taxon>Bacteria</taxon>
        <taxon>Bacillati</taxon>
        <taxon>Bacillota</taxon>
        <taxon>Bacilli</taxon>
        <taxon>Lactobacillales</taxon>
        <taxon>Lactobacillaceae</taxon>
        <taxon>Bombilactobacillus</taxon>
    </lineage>
</organism>
<reference evidence="4 5" key="1">
    <citation type="submission" date="2018-07" db="EMBL/GenBank/DDBJ databases">
        <title>Genome sequences of six Lactobacillus spp. isolated from bumble bee guts.</title>
        <authorList>
            <person name="Motta E.V.S."/>
            <person name="Moran N.A."/>
        </authorList>
    </citation>
    <scope>NUCLEOTIDE SEQUENCE [LARGE SCALE GENOMIC DNA]</scope>
    <source>
        <strain evidence="4 5">LV-8.1</strain>
    </source>
</reference>
<dbReference type="RefSeq" id="WP_118909863.1">
    <property type="nucleotide sequence ID" value="NZ_QOCS01000001.1"/>
</dbReference>
<sequence>MDSLTAKILQNKIPTSATIIPKHLRQKYVPHGFKDSNNQDKILIVAGEPRKYSMTYDLIYTAMQFLEAHDCVVELRDLYDLGFDPVLRPEEFYYVKDGLGHKPHYLAKEQDLVQQAQTIIFAYPNWHDAPVAIVKGYIEKVFANSFAYKNTSHGPVGLLQGRQLYTIMNCGYLGGGQGYLGDGIGQNDATWDQYMAAFKVFDDDTAKFWGMKNAGRFVNDQSPHNFVPNYEVKLEQIRQALREHLQRDLFS</sequence>
<dbReference type="SUPFAM" id="SSF52218">
    <property type="entry name" value="Flavoproteins"/>
    <property type="match status" value="1"/>
</dbReference>
<feature type="domain" description="Flavodoxin-like fold" evidence="3">
    <location>
        <begin position="41"/>
        <end position="241"/>
    </location>
</feature>
<dbReference type="GO" id="GO:0005829">
    <property type="term" value="C:cytosol"/>
    <property type="evidence" value="ECO:0007669"/>
    <property type="project" value="TreeGrafter"/>
</dbReference>
<gene>
    <name evidence="4" type="ORF">DS832_00200</name>
</gene>
<evidence type="ECO:0000313" key="4">
    <source>
        <dbReference type="EMBL" id="RHW48846.1"/>
    </source>
</evidence>
<proteinExistence type="inferred from homology"/>
<comment type="similarity">
    <text evidence="1">Belongs to the NAD(P)H dehydrogenase (quinone) family.</text>
</comment>
<dbReference type="InterPro" id="IPR029039">
    <property type="entry name" value="Flavoprotein-like_sf"/>
</dbReference>
<keyword evidence="2" id="KW-0560">Oxidoreductase</keyword>
<dbReference type="PANTHER" id="PTHR10204">
    <property type="entry name" value="NAD P H OXIDOREDUCTASE-RELATED"/>
    <property type="match status" value="1"/>
</dbReference>
<dbReference type="Gene3D" id="3.40.50.360">
    <property type="match status" value="1"/>
</dbReference>
<dbReference type="GO" id="GO:0003955">
    <property type="term" value="F:NAD(P)H dehydrogenase (quinone) activity"/>
    <property type="evidence" value="ECO:0007669"/>
    <property type="project" value="TreeGrafter"/>
</dbReference>
<name>A0A417ZDF4_9LACO</name>
<dbReference type="PANTHER" id="PTHR10204:SF34">
    <property type="entry name" value="NAD(P)H DEHYDROGENASE [QUINONE] 1 ISOFORM 1"/>
    <property type="match status" value="1"/>
</dbReference>
<evidence type="ECO:0000256" key="2">
    <source>
        <dbReference type="ARBA" id="ARBA00023002"/>
    </source>
</evidence>
<dbReference type="Pfam" id="PF02525">
    <property type="entry name" value="Flavodoxin_2"/>
    <property type="match status" value="1"/>
</dbReference>
<comment type="caution">
    <text evidence="4">The sequence shown here is derived from an EMBL/GenBank/DDBJ whole genome shotgun (WGS) entry which is preliminary data.</text>
</comment>
<dbReference type="InterPro" id="IPR051545">
    <property type="entry name" value="NAD(P)H_dehydrogenase_qn"/>
</dbReference>
<protein>
    <submittedName>
        <fullName evidence="4">Flavodoxin family protein</fullName>
    </submittedName>
</protein>